<name>A0A7T8EQE1_9CAUD</name>
<dbReference type="InterPro" id="IPR005123">
    <property type="entry name" value="Oxoglu/Fe-dep_dioxygenase_dom"/>
</dbReference>
<protein>
    <submittedName>
        <fullName evidence="2">Hydroxylase</fullName>
    </submittedName>
</protein>
<proteinExistence type="predicted"/>
<dbReference type="PROSITE" id="PS51471">
    <property type="entry name" value="FE2OG_OXY"/>
    <property type="match status" value="1"/>
</dbReference>
<reference evidence="2 3" key="1">
    <citation type="submission" date="2020-11" db="EMBL/GenBank/DDBJ databases">
        <authorList>
            <person name="Joergensen J.B."/>
            <person name="Djurhuus A.M."/>
            <person name="Carstens A.B."/>
            <person name="Kot W."/>
            <person name="Neve H."/>
            <person name="Morris C.E."/>
            <person name="Hansen L.H."/>
        </authorList>
    </citation>
    <scope>NUCLEOTIDE SEQUENCE [LARGE SCALE GENOMIC DNA]</scope>
</reference>
<feature type="domain" description="Fe2OG dioxygenase" evidence="1">
    <location>
        <begin position="134"/>
        <end position="229"/>
    </location>
</feature>
<evidence type="ECO:0000313" key="2">
    <source>
        <dbReference type="EMBL" id="QQO90772.1"/>
    </source>
</evidence>
<dbReference type="Gene3D" id="2.60.120.620">
    <property type="entry name" value="q2cbj1_9rhob like domain"/>
    <property type="match status" value="1"/>
</dbReference>
<dbReference type="Proteomes" id="UP000595692">
    <property type="component" value="Segment"/>
</dbReference>
<keyword evidence="3" id="KW-1185">Reference proteome</keyword>
<evidence type="ECO:0000259" key="1">
    <source>
        <dbReference type="PROSITE" id="PS51471"/>
    </source>
</evidence>
<accession>A0A7T8EQE1</accession>
<evidence type="ECO:0000313" key="3">
    <source>
        <dbReference type="Proteomes" id="UP000595692"/>
    </source>
</evidence>
<organism evidence="2 3">
    <name type="scientific">Pseudomonas phage Bertil</name>
    <dbReference type="NCBI Taxonomy" id="2801385"/>
    <lineage>
        <taxon>Viruses</taxon>
        <taxon>Duplodnaviria</taxon>
        <taxon>Heunggongvirae</taxon>
        <taxon>Uroviricota</taxon>
        <taxon>Caudoviricetes</taxon>
        <taxon>Autographivirales</taxon>
        <taxon>Autoscriptoviridae</taxon>
        <taxon>Bertilvirus</taxon>
        <taxon>Bertilvirus bertil</taxon>
    </lineage>
</organism>
<sequence>MLLLRKASTAIPAVQKLHPELVTVLEDIKDQAERVELYGASSLMGVSPALARIAQFVTHHGAGVYSIPYLNPHYCHELRGVFSRGGYTVNPQEPEPAQIPEIVLEHACKPLFDCLAVLWAQTAAPLARILWNMDPDIVGSIQAAEYDSHRHRETAWHLDAESDVTLVVNLGSDFKGGGTELAPGFGFANITVPPLPSGHGLFFKGRSTLHRGLAVEEGTRTLLVHWTQLNS</sequence>
<dbReference type="EMBL" id="MW286266">
    <property type="protein sequence ID" value="QQO90772.1"/>
    <property type="molecule type" value="Genomic_DNA"/>
</dbReference>